<comment type="caution">
    <text evidence="2">The sequence shown here is derived from an EMBL/GenBank/DDBJ whole genome shotgun (WGS) entry which is preliminary data.</text>
</comment>
<accession>A0A9P3GN64</accession>
<feature type="compositionally biased region" description="Acidic residues" evidence="1">
    <location>
        <begin position="341"/>
        <end position="355"/>
    </location>
</feature>
<protein>
    <recommendedName>
        <fullName evidence="4">Retrotransposon gag domain-containing protein</fullName>
    </recommendedName>
</protein>
<name>A0A9P3GN64_9APHY</name>
<dbReference type="AlphaFoldDB" id="A0A9P3GN64"/>
<dbReference type="Proteomes" id="UP000703269">
    <property type="component" value="Unassembled WGS sequence"/>
</dbReference>
<evidence type="ECO:0000313" key="2">
    <source>
        <dbReference type="EMBL" id="GJE98497.1"/>
    </source>
</evidence>
<feature type="compositionally biased region" description="Basic and acidic residues" evidence="1">
    <location>
        <begin position="234"/>
        <end position="243"/>
    </location>
</feature>
<dbReference type="EMBL" id="BPQB01000089">
    <property type="protein sequence ID" value="GJE98497.1"/>
    <property type="molecule type" value="Genomic_DNA"/>
</dbReference>
<sequence length="742" mass="80394">MATPPPAATAQPENPGASTAQVDGSDGSQNAEPEAQNIGPRDEEPRGDDDGDADGNQSANTNNTTFYSDLSSLYEDNDKDDSESASQRTYTPARESGIGRGRQHGRPASPAGRPDRYSEYNRRLARDVEQLWGAFSERMVVAVDAVAETQAEFNARADAMSAEVEGFRDRFAAATTATRDGIMQIHNDMHALLVRMGDGEELREIVPDIFEPVPPELRKRRSGSEHTTQSPEAPTRDKGKGRAEPAIPIPRSNQAAPQRNATSGPSNQRDAPPHQGQPRRRHGPSSPERLHKAGLPHGRSRGPSDTPSHGSGYTSPGEGGGGRGGNGGGGRGGGGGGGGDGSDDDDDDDDGEQDQDDRSDSRDRSPEDEEEDDERPQPPRQRRDFGASASEAGGRRGRRATFANGTAASAAAWNDTPSNNENRDSGRRGGVTDGIHDQVDDVLRDIREHVEHNLGQELVKLPSSMKLRPEPPAPYRGSSDHEAFWKFFLEFIRYARLGRLAGPELETEAILFLGTVLADEPATWFRDDIEPYIWETGDDRKTLAGVLCSMYKRFVKPYTIREAASKFDAVEYSSKTGAQGFYQSLQKFAKRMRSRPDQYTMARRFMDGLPVDIVRIMETIRRVSAESHPIDELLQHALEVEDAEASMDRRRMIPLGGASRIVAAMGETSRDLSDGSINEVIAVRADGMTVDETIAMTAAMTAAMTVATRRGPDEGTMAVVTGLGVMTTGTEDVTGKIAAHAA</sequence>
<evidence type="ECO:0000313" key="3">
    <source>
        <dbReference type="Proteomes" id="UP000703269"/>
    </source>
</evidence>
<feature type="compositionally biased region" description="Basic and acidic residues" evidence="1">
    <location>
        <begin position="356"/>
        <end position="365"/>
    </location>
</feature>
<keyword evidence="3" id="KW-1185">Reference proteome</keyword>
<evidence type="ECO:0008006" key="4">
    <source>
        <dbReference type="Google" id="ProtNLM"/>
    </source>
</evidence>
<feature type="compositionally biased region" description="Basic and acidic residues" evidence="1">
    <location>
        <begin position="375"/>
        <end position="385"/>
    </location>
</feature>
<feature type="compositionally biased region" description="Polar residues" evidence="1">
    <location>
        <begin position="16"/>
        <end position="31"/>
    </location>
</feature>
<feature type="compositionally biased region" description="Gly residues" evidence="1">
    <location>
        <begin position="317"/>
        <end position="340"/>
    </location>
</feature>
<evidence type="ECO:0000256" key="1">
    <source>
        <dbReference type="SAM" id="MobiDB-lite"/>
    </source>
</evidence>
<feature type="region of interest" description="Disordered" evidence="1">
    <location>
        <begin position="1"/>
        <end position="117"/>
    </location>
</feature>
<organism evidence="2 3">
    <name type="scientific">Phanerochaete sordida</name>
    <dbReference type="NCBI Taxonomy" id="48140"/>
    <lineage>
        <taxon>Eukaryota</taxon>
        <taxon>Fungi</taxon>
        <taxon>Dikarya</taxon>
        <taxon>Basidiomycota</taxon>
        <taxon>Agaricomycotina</taxon>
        <taxon>Agaricomycetes</taxon>
        <taxon>Polyporales</taxon>
        <taxon>Phanerochaetaceae</taxon>
        <taxon>Phanerochaete</taxon>
    </lineage>
</organism>
<dbReference type="OrthoDB" id="2749329at2759"/>
<proteinExistence type="predicted"/>
<reference evidence="2 3" key="1">
    <citation type="submission" date="2021-08" db="EMBL/GenBank/DDBJ databases">
        <title>Draft Genome Sequence of Phanerochaete sordida strain YK-624.</title>
        <authorList>
            <person name="Mori T."/>
            <person name="Dohra H."/>
            <person name="Suzuki T."/>
            <person name="Kawagishi H."/>
            <person name="Hirai H."/>
        </authorList>
    </citation>
    <scope>NUCLEOTIDE SEQUENCE [LARGE SCALE GENOMIC DNA]</scope>
    <source>
        <strain evidence="2 3">YK-624</strain>
    </source>
</reference>
<dbReference type="PANTHER" id="PTHR35711">
    <property type="entry name" value="EXPRESSED PROTEIN"/>
    <property type="match status" value="1"/>
</dbReference>
<feature type="compositionally biased region" description="Polar residues" evidence="1">
    <location>
        <begin position="251"/>
        <end position="269"/>
    </location>
</feature>
<feature type="compositionally biased region" description="Low complexity" evidence="1">
    <location>
        <begin position="400"/>
        <end position="412"/>
    </location>
</feature>
<gene>
    <name evidence="2" type="ORF">PsYK624_147290</name>
</gene>
<feature type="region of interest" description="Disordered" evidence="1">
    <location>
        <begin position="213"/>
        <end position="435"/>
    </location>
</feature>
<feature type="compositionally biased region" description="Polar residues" evidence="1">
    <location>
        <begin position="56"/>
        <end position="71"/>
    </location>
</feature>
<dbReference type="PANTHER" id="PTHR35711:SF1">
    <property type="entry name" value="ECTODERMAL, ISOFORM F"/>
    <property type="match status" value="1"/>
</dbReference>
<feature type="compositionally biased region" description="Polar residues" evidence="1">
    <location>
        <begin position="303"/>
        <end position="314"/>
    </location>
</feature>